<dbReference type="Pfam" id="PF00905">
    <property type="entry name" value="Transpeptidase"/>
    <property type="match status" value="1"/>
</dbReference>
<dbReference type="Proteomes" id="UP001442841">
    <property type="component" value="Chromosome"/>
</dbReference>
<keyword evidence="10" id="KW-1133">Transmembrane helix</keyword>
<gene>
    <name evidence="13" type="ORF">AADG42_18380</name>
</gene>
<evidence type="ECO:0000256" key="1">
    <source>
        <dbReference type="ARBA" id="ARBA00022645"/>
    </source>
</evidence>
<evidence type="ECO:0000256" key="6">
    <source>
        <dbReference type="ARBA" id="ARBA00023268"/>
    </source>
</evidence>
<evidence type="ECO:0000256" key="10">
    <source>
        <dbReference type="SAM" id="Phobius"/>
    </source>
</evidence>
<dbReference type="EC" id="2.4.-.-" evidence="13"/>
<proteinExistence type="predicted"/>
<feature type="domain" description="Glycosyl transferase family 51" evidence="12">
    <location>
        <begin position="91"/>
        <end position="267"/>
    </location>
</feature>
<feature type="compositionally biased region" description="Low complexity" evidence="9">
    <location>
        <begin position="681"/>
        <end position="702"/>
    </location>
</feature>
<keyword evidence="1" id="KW-0121">Carboxypeptidase</keyword>
<feature type="region of interest" description="Disordered" evidence="9">
    <location>
        <begin position="663"/>
        <end position="770"/>
    </location>
</feature>
<dbReference type="EMBL" id="CP154795">
    <property type="protein sequence ID" value="XAN09201.1"/>
    <property type="molecule type" value="Genomic_DNA"/>
</dbReference>
<dbReference type="InterPro" id="IPR001460">
    <property type="entry name" value="PCN-bd_Tpept"/>
</dbReference>
<reference evidence="13 14" key="1">
    <citation type="submission" date="2024-04" db="EMBL/GenBank/DDBJ databases">
        <title>Isolation of an actinomycete strain from pig manure.</title>
        <authorList>
            <person name="Gong T."/>
            <person name="Yu Z."/>
            <person name="An M."/>
            <person name="Wei C."/>
            <person name="Yang W."/>
            <person name="Liu L."/>
        </authorList>
    </citation>
    <scope>NUCLEOTIDE SEQUENCE [LARGE SCALE GENOMIC DNA]</scope>
    <source>
        <strain evidence="13 14">ZF39</strain>
    </source>
</reference>
<dbReference type="InterPro" id="IPR001264">
    <property type="entry name" value="Glyco_trans_51"/>
</dbReference>
<feature type="region of interest" description="Disordered" evidence="9">
    <location>
        <begin position="1"/>
        <end position="37"/>
    </location>
</feature>
<name>A0ABZ3FX96_9ACTN</name>
<evidence type="ECO:0000256" key="7">
    <source>
        <dbReference type="ARBA" id="ARBA00034000"/>
    </source>
</evidence>
<evidence type="ECO:0000259" key="11">
    <source>
        <dbReference type="Pfam" id="PF00905"/>
    </source>
</evidence>
<feature type="domain" description="Penicillin-binding protein transpeptidase" evidence="11">
    <location>
        <begin position="371"/>
        <end position="618"/>
    </location>
</feature>
<keyword evidence="10" id="KW-0812">Transmembrane</keyword>
<sequence>MADRAKPEPARSKGGESTQSTAKTPARARKSRRPASPREWAVRVLKGTVVGLLLVMIAGVAGAGIVYAATDLPDPNAEFRANTSFVTYRDGSPMGNFAIQNRQSMAYDQMPQSMKDAAIAAEDRTFWNNRGISITGMIRAAATIAGGGEMQGGSTITQQYIKILYLNSERTFERKFKELFLAVKMGREQSKEQILEGYLNTIYFGRGAYGIQAASKAYFNTDAQNLTVPQSAFLATVLNNPGAFNPSEPDNHARILDRYRYVLGGMQEMGTITPAEATEYAKSLPEFPDVPLNQRYAGPKGYLMKMVENELASRGFSETQISGGGLKIVTTFDQAAQDGAVETAQKYTQQVAESSRPKQDPNNLHIAISSIDTATGEVIALYGGADYISNNRNWATTPRPSASTFKTFALAAGLRDGFNLNSTFSGNTFTPRGDTVVSRNQNGAQYGASVNLIEATAKSINTAFVDMTTQMKDGGEKVAQAAEDAGVPRGSGPDWNTGTSRIALGIAEVSPLHMAAGYGTFANNGRAVAPHVVREVFDASGNSIYKADTEGRQAFDEGVARDVTYAMQNVVEGGTGRRVSTLGRPIAGKTGTHGYQDDIVSAWFVAYTKQISTSVMFVAGDDGMGGLHAYRRPGDTTFFGGTYPAMVWTDYMRVATQGQPIEQFDPPAWVNRGARATTRPRSTVTQQSRPTTTQPRAETTRPAPEPTPEPQPTEEQPAPVEEAPAPAPETTQPPTTTRPPTTQPATTQPPAAATPRVARERPTQAATPTG</sequence>
<keyword evidence="14" id="KW-1185">Reference proteome</keyword>
<dbReference type="GO" id="GO:0016757">
    <property type="term" value="F:glycosyltransferase activity"/>
    <property type="evidence" value="ECO:0007669"/>
    <property type="project" value="UniProtKB-KW"/>
</dbReference>
<dbReference type="RefSeq" id="WP_425310658.1">
    <property type="nucleotide sequence ID" value="NZ_CP154795.1"/>
</dbReference>
<evidence type="ECO:0000256" key="3">
    <source>
        <dbReference type="ARBA" id="ARBA00022676"/>
    </source>
</evidence>
<feature type="compositionally biased region" description="Basic and acidic residues" evidence="9">
    <location>
        <begin position="1"/>
        <end position="14"/>
    </location>
</feature>
<evidence type="ECO:0000259" key="12">
    <source>
        <dbReference type="Pfam" id="PF00912"/>
    </source>
</evidence>
<accession>A0ABZ3FX96</accession>
<dbReference type="InterPro" id="IPR012338">
    <property type="entry name" value="Beta-lactam/transpept-like"/>
</dbReference>
<keyword evidence="3 13" id="KW-0328">Glycosyltransferase</keyword>
<dbReference type="PANTHER" id="PTHR32282">
    <property type="entry name" value="BINDING PROTEIN TRANSPEPTIDASE, PUTATIVE-RELATED"/>
    <property type="match status" value="1"/>
</dbReference>
<evidence type="ECO:0000313" key="13">
    <source>
        <dbReference type="EMBL" id="XAN09201.1"/>
    </source>
</evidence>
<dbReference type="Gene3D" id="3.40.710.10">
    <property type="entry name" value="DD-peptidase/beta-lactamase superfamily"/>
    <property type="match status" value="1"/>
</dbReference>
<feature type="compositionally biased region" description="Low complexity" evidence="9">
    <location>
        <begin position="713"/>
        <end position="756"/>
    </location>
</feature>
<dbReference type="Pfam" id="PF00912">
    <property type="entry name" value="Transgly"/>
    <property type="match status" value="1"/>
</dbReference>
<dbReference type="SUPFAM" id="SSF56601">
    <property type="entry name" value="beta-lactamase/transpeptidase-like"/>
    <property type="match status" value="1"/>
</dbReference>
<keyword evidence="10" id="KW-0472">Membrane</keyword>
<evidence type="ECO:0000256" key="8">
    <source>
        <dbReference type="ARBA" id="ARBA00049902"/>
    </source>
</evidence>
<dbReference type="SUPFAM" id="SSF53955">
    <property type="entry name" value="Lysozyme-like"/>
    <property type="match status" value="1"/>
</dbReference>
<dbReference type="InterPro" id="IPR036950">
    <property type="entry name" value="PBP_transglycosylase"/>
</dbReference>
<evidence type="ECO:0000313" key="14">
    <source>
        <dbReference type="Proteomes" id="UP001442841"/>
    </source>
</evidence>
<organism evidence="13 14">
    <name type="scientific">Ammonicoccus fulvus</name>
    <dbReference type="NCBI Taxonomy" id="3138240"/>
    <lineage>
        <taxon>Bacteria</taxon>
        <taxon>Bacillati</taxon>
        <taxon>Actinomycetota</taxon>
        <taxon>Actinomycetes</taxon>
        <taxon>Propionibacteriales</taxon>
        <taxon>Propionibacteriaceae</taxon>
        <taxon>Ammonicoccus</taxon>
    </lineage>
</organism>
<dbReference type="InterPro" id="IPR023346">
    <property type="entry name" value="Lysozyme-like_dom_sf"/>
</dbReference>
<keyword evidence="6" id="KW-0511">Multifunctional enzyme</keyword>
<dbReference type="InterPro" id="IPR050396">
    <property type="entry name" value="Glycosyltr_51/Transpeptidase"/>
</dbReference>
<comment type="catalytic activity">
    <reaction evidence="7">
        <text>Preferential cleavage: (Ac)2-L-Lys-D-Ala-|-D-Ala. Also transpeptidation of peptidyl-alanyl moieties that are N-acyl substituents of D-alanine.</text>
        <dbReference type="EC" id="3.4.16.4"/>
    </reaction>
</comment>
<keyword evidence="2" id="KW-0645">Protease</keyword>
<evidence type="ECO:0000256" key="5">
    <source>
        <dbReference type="ARBA" id="ARBA00022801"/>
    </source>
</evidence>
<keyword evidence="5" id="KW-0378">Hydrolase</keyword>
<evidence type="ECO:0000256" key="2">
    <source>
        <dbReference type="ARBA" id="ARBA00022670"/>
    </source>
</evidence>
<keyword evidence="4 13" id="KW-0808">Transferase</keyword>
<evidence type="ECO:0000256" key="9">
    <source>
        <dbReference type="SAM" id="MobiDB-lite"/>
    </source>
</evidence>
<comment type="catalytic activity">
    <reaction evidence="8">
        <text>[GlcNAc-(1-&gt;4)-Mur2Ac(oyl-L-Ala-gamma-D-Glu-L-Lys-D-Ala-D-Ala)](n)-di-trans,octa-cis-undecaprenyl diphosphate + beta-D-GlcNAc-(1-&gt;4)-Mur2Ac(oyl-L-Ala-gamma-D-Glu-L-Lys-D-Ala-D-Ala)-di-trans,octa-cis-undecaprenyl diphosphate = [GlcNAc-(1-&gt;4)-Mur2Ac(oyl-L-Ala-gamma-D-Glu-L-Lys-D-Ala-D-Ala)](n+1)-di-trans,octa-cis-undecaprenyl diphosphate + di-trans,octa-cis-undecaprenyl diphosphate + H(+)</text>
        <dbReference type="Rhea" id="RHEA:23708"/>
        <dbReference type="Rhea" id="RHEA-COMP:9602"/>
        <dbReference type="Rhea" id="RHEA-COMP:9603"/>
        <dbReference type="ChEBI" id="CHEBI:15378"/>
        <dbReference type="ChEBI" id="CHEBI:58405"/>
        <dbReference type="ChEBI" id="CHEBI:60033"/>
        <dbReference type="ChEBI" id="CHEBI:78435"/>
        <dbReference type="EC" id="2.4.99.28"/>
    </reaction>
</comment>
<feature type="transmembrane region" description="Helical" evidence="10">
    <location>
        <begin position="40"/>
        <end position="69"/>
    </location>
</feature>
<dbReference type="Gene3D" id="1.10.3810.10">
    <property type="entry name" value="Biosynthetic peptidoglycan transglycosylase-like"/>
    <property type="match status" value="1"/>
</dbReference>
<protein>
    <submittedName>
        <fullName evidence="13">Transglycosylase domain-containing protein</fullName>
        <ecNumber evidence="13">2.4.-.-</ecNumber>
    </submittedName>
</protein>
<evidence type="ECO:0000256" key="4">
    <source>
        <dbReference type="ARBA" id="ARBA00022679"/>
    </source>
</evidence>
<dbReference type="PANTHER" id="PTHR32282:SF34">
    <property type="entry name" value="PENICILLIN-BINDING PROTEIN 1A"/>
    <property type="match status" value="1"/>
</dbReference>
<feature type="compositionally biased region" description="Basic residues" evidence="9">
    <location>
        <begin position="26"/>
        <end position="35"/>
    </location>
</feature>